<evidence type="ECO:0000313" key="4">
    <source>
        <dbReference type="Proteomes" id="UP001629392"/>
    </source>
</evidence>
<evidence type="ECO:0000256" key="1">
    <source>
        <dbReference type="SAM" id="MobiDB-lite"/>
    </source>
</evidence>
<feature type="signal peptide" evidence="2">
    <location>
        <begin position="1"/>
        <end position="20"/>
    </location>
</feature>
<dbReference type="Pfam" id="PF13663">
    <property type="entry name" value="DUF4148"/>
    <property type="match status" value="2"/>
</dbReference>
<dbReference type="Proteomes" id="UP001629392">
    <property type="component" value="Unassembled WGS sequence"/>
</dbReference>
<evidence type="ECO:0000313" key="3">
    <source>
        <dbReference type="EMBL" id="MFM0720527.1"/>
    </source>
</evidence>
<proteinExistence type="predicted"/>
<sequence length="141" mass="14422">MRTASFALLFSAAIAAPAFASGYGPATSYRPEVATYTQPSGVTRAQVKAEVARARAAGELNQNPYAPISADSVSATPGNSPKSRAEVKAELAEARASGQLNVNPNAPAYAQQAALDSYSAPRAQVASGLVAASHRTVSTQN</sequence>
<protein>
    <submittedName>
        <fullName evidence="3">DUF4148 domain-containing protein</fullName>
    </submittedName>
</protein>
<keyword evidence="4" id="KW-1185">Reference proteome</keyword>
<gene>
    <name evidence="3" type="ORF">PQQ73_29870</name>
</gene>
<name>A0ABW9EN85_9BURK</name>
<dbReference type="InterPro" id="IPR025421">
    <property type="entry name" value="DUF4148"/>
</dbReference>
<feature type="chain" id="PRO_5045420908" evidence="2">
    <location>
        <begin position="21"/>
        <end position="141"/>
    </location>
</feature>
<organism evidence="3 4">
    <name type="scientific">Paraburkholderia strydomiana</name>
    <dbReference type="NCBI Taxonomy" id="1245417"/>
    <lineage>
        <taxon>Bacteria</taxon>
        <taxon>Pseudomonadati</taxon>
        <taxon>Pseudomonadota</taxon>
        <taxon>Betaproteobacteria</taxon>
        <taxon>Burkholderiales</taxon>
        <taxon>Burkholderiaceae</taxon>
        <taxon>Paraburkholderia</taxon>
    </lineage>
</organism>
<accession>A0ABW9EN85</accession>
<keyword evidence="2" id="KW-0732">Signal</keyword>
<evidence type="ECO:0000256" key="2">
    <source>
        <dbReference type="SAM" id="SignalP"/>
    </source>
</evidence>
<feature type="compositionally biased region" description="Polar residues" evidence="1">
    <location>
        <begin position="71"/>
        <end position="82"/>
    </location>
</feature>
<feature type="region of interest" description="Disordered" evidence="1">
    <location>
        <begin position="58"/>
        <end position="86"/>
    </location>
</feature>
<dbReference type="EMBL" id="JAQQCL010000031">
    <property type="protein sequence ID" value="MFM0720527.1"/>
    <property type="molecule type" value="Genomic_DNA"/>
</dbReference>
<comment type="caution">
    <text evidence="3">The sequence shown here is derived from an EMBL/GenBank/DDBJ whole genome shotgun (WGS) entry which is preliminary data.</text>
</comment>
<dbReference type="RefSeq" id="WP_408139639.1">
    <property type="nucleotide sequence ID" value="NZ_JAQQCL010000031.1"/>
</dbReference>
<reference evidence="3 4" key="1">
    <citation type="journal article" date="2024" name="Chem. Sci.">
        <title>Discovery of megapolipeptins by genome mining of a Burkholderiales bacteria collection.</title>
        <authorList>
            <person name="Paulo B.S."/>
            <person name="Recchia M.J.J."/>
            <person name="Lee S."/>
            <person name="Fergusson C.H."/>
            <person name="Romanowski S.B."/>
            <person name="Hernandez A."/>
            <person name="Krull N."/>
            <person name="Liu D.Y."/>
            <person name="Cavanagh H."/>
            <person name="Bos A."/>
            <person name="Gray C.A."/>
            <person name="Murphy B.T."/>
            <person name="Linington R.G."/>
            <person name="Eustaquio A.S."/>
        </authorList>
    </citation>
    <scope>NUCLEOTIDE SEQUENCE [LARGE SCALE GENOMIC DNA]</scope>
    <source>
        <strain evidence="3 4">RL17-350-BIC-E</strain>
    </source>
</reference>